<dbReference type="CDD" id="cd00093">
    <property type="entry name" value="HTH_XRE"/>
    <property type="match status" value="1"/>
</dbReference>
<dbReference type="GO" id="GO:0003677">
    <property type="term" value="F:DNA binding"/>
    <property type="evidence" value="ECO:0007669"/>
    <property type="project" value="InterPro"/>
</dbReference>
<dbReference type="EMBL" id="CAJNAS010000019">
    <property type="protein sequence ID" value="CAE6941151.1"/>
    <property type="molecule type" value="Genomic_DNA"/>
</dbReference>
<dbReference type="Gene3D" id="1.10.260.40">
    <property type="entry name" value="lambda repressor-like DNA-binding domains"/>
    <property type="match status" value="1"/>
</dbReference>
<dbReference type="Gene3D" id="3.30.450.180">
    <property type="match status" value="1"/>
</dbReference>
<dbReference type="SMART" id="SM00530">
    <property type="entry name" value="HTH_XRE"/>
    <property type="match status" value="1"/>
</dbReference>
<comment type="caution">
    <text evidence="2">The sequence shown here is derived from an EMBL/GenBank/DDBJ whole genome shotgun (WGS) entry which is preliminary data.</text>
</comment>
<dbReference type="InterPro" id="IPR001387">
    <property type="entry name" value="Cro/C1-type_HTH"/>
</dbReference>
<proteinExistence type="predicted"/>
<reference evidence="2" key="1">
    <citation type="submission" date="2021-02" db="EMBL/GenBank/DDBJ databases">
        <authorList>
            <person name="Vanwijnsberghe S."/>
        </authorList>
    </citation>
    <scope>NUCLEOTIDE SEQUENCE</scope>
    <source>
        <strain evidence="2">R-70211</strain>
    </source>
</reference>
<dbReference type="Proteomes" id="UP000675121">
    <property type="component" value="Unassembled WGS sequence"/>
</dbReference>
<accession>A0A9N8R2T3</accession>
<name>A0A9N8R2T3_9BURK</name>
<dbReference type="InterPro" id="IPR041413">
    <property type="entry name" value="MLTR_LBD"/>
</dbReference>
<gene>
    <name evidence="2" type="ORF">R70211_05700</name>
</gene>
<evidence type="ECO:0000313" key="2">
    <source>
        <dbReference type="EMBL" id="CAE6941151.1"/>
    </source>
</evidence>
<organism evidence="2 3">
    <name type="scientific">Paraburkholderia domus</name>
    <dbReference type="NCBI Taxonomy" id="2793075"/>
    <lineage>
        <taxon>Bacteria</taxon>
        <taxon>Pseudomonadati</taxon>
        <taxon>Pseudomonadota</taxon>
        <taxon>Betaproteobacteria</taxon>
        <taxon>Burkholderiales</taxon>
        <taxon>Burkholderiaceae</taxon>
        <taxon>Paraburkholderia</taxon>
    </lineage>
</organism>
<dbReference type="PROSITE" id="PS50943">
    <property type="entry name" value="HTH_CROC1"/>
    <property type="match status" value="1"/>
</dbReference>
<dbReference type="SUPFAM" id="SSF47413">
    <property type="entry name" value="lambda repressor-like DNA-binding domains"/>
    <property type="match status" value="1"/>
</dbReference>
<dbReference type="InterPro" id="IPR010982">
    <property type="entry name" value="Lambda_DNA-bd_dom_sf"/>
</dbReference>
<sequence length="331" mass="35865">MGCVFAGAPTLSRVFRGIPGYSITCQVMDRQHALAIIGNMNTLSLAQTIPSNAPTASRTIGDLLREWRQRRRMSQLLLAAEADISTRHLSFVESGRAVPSREMVMHLAERLDVPLRARNSLLIAAGYAPLFRERPLTDPQLTAAREAVELVLKGHEPYPALAIDRHWTIVAANSALAPLLAGASPELLKPPVNAMRLSLHPEGIAASIVNWHAWRAHALSRLQRQIDVSGDDTLSALRDELAAYPAPPGAEVADQDDTASNQIAVPLRLRTPIGVLSFFSTTTVFGTPVDVTLSELAIEAFFPADQQTAAALREFAESQRAENQGAKAVKP</sequence>
<protein>
    <recommendedName>
        <fullName evidence="1">HTH cro/C1-type domain-containing protein</fullName>
    </recommendedName>
</protein>
<evidence type="ECO:0000313" key="3">
    <source>
        <dbReference type="Proteomes" id="UP000675121"/>
    </source>
</evidence>
<dbReference type="Pfam" id="PF01381">
    <property type="entry name" value="HTH_3"/>
    <property type="match status" value="1"/>
</dbReference>
<keyword evidence="3" id="KW-1185">Reference proteome</keyword>
<dbReference type="Pfam" id="PF17765">
    <property type="entry name" value="MLTR_LBD"/>
    <property type="match status" value="1"/>
</dbReference>
<dbReference type="PANTHER" id="PTHR35010">
    <property type="entry name" value="BLL4672 PROTEIN-RELATED"/>
    <property type="match status" value="1"/>
</dbReference>
<feature type="domain" description="HTH cro/C1-type" evidence="1">
    <location>
        <begin position="64"/>
        <end position="118"/>
    </location>
</feature>
<evidence type="ECO:0000259" key="1">
    <source>
        <dbReference type="PROSITE" id="PS50943"/>
    </source>
</evidence>
<dbReference type="AlphaFoldDB" id="A0A9N8R2T3"/>
<dbReference type="PANTHER" id="PTHR35010:SF4">
    <property type="entry name" value="BLL5781 PROTEIN"/>
    <property type="match status" value="1"/>
</dbReference>